<comment type="caution">
    <text evidence="1">The sequence shown here is derived from an EMBL/GenBank/DDBJ whole genome shotgun (WGS) entry which is preliminary data.</text>
</comment>
<evidence type="ECO:0000313" key="1">
    <source>
        <dbReference type="EMBL" id="MBA8989899.1"/>
    </source>
</evidence>
<name>A0AAW3T5F3_9MICO</name>
<evidence type="ECO:0000313" key="2">
    <source>
        <dbReference type="Proteomes" id="UP000590225"/>
    </source>
</evidence>
<dbReference type="AlphaFoldDB" id="A0AAW3T5F3"/>
<proteinExistence type="predicted"/>
<dbReference type="Gene3D" id="3.40.1000.10">
    <property type="entry name" value="Mog1/PsbP, alpha/beta/alpha sandwich"/>
    <property type="match status" value="1"/>
</dbReference>
<dbReference type="EMBL" id="JACGXP010000002">
    <property type="protein sequence ID" value="MBA8989899.1"/>
    <property type="molecule type" value="Genomic_DNA"/>
</dbReference>
<accession>A0AAW3T5F3</accession>
<gene>
    <name evidence="1" type="ORF">FHW23_001145</name>
</gene>
<sequence>MADAALVPASEQHVIAADLPDGWILTEATFGTVIERPTPNEFRPNVVVAQESTTVSLVEASSGMMAAAIAAHPGTRVLEVRRQEHALGPSARLLFGYPLVEDWIVVDQRVITTGDTAVHLTASASVLEWTAVEAVLSQVMDSVRLVDVQEGTSA</sequence>
<reference evidence="1 2" key="1">
    <citation type="submission" date="2020-07" db="EMBL/GenBank/DDBJ databases">
        <title>Above-ground endophytic microbial communities from plants in different locations in the United States.</title>
        <authorList>
            <person name="Frank C."/>
        </authorList>
    </citation>
    <scope>NUCLEOTIDE SEQUENCE [LARGE SCALE GENOMIC DNA]</scope>
    <source>
        <strain evidence="1 2">WPL5_2</strain>
    </source>
</reference>
<organism evidence="1 2">
    <name type="scientific">Curtobacterium pusillum</name>
    <dbReference type="NCBI Taxonomy" id="69373"/>
    <lineage>
        <taxon>Bacteria</taxon>
        <taxon>Bacillati</taxon>
        <taxon>Actinomycetota</taxon>
        <taxon>Actinomycetes</taxon>
        <taxon>Micrococcales</taxon>
        <taxon>Microbacteriaceae</taxon>
        <taxon>Curtobacterium</taxon>
    </lineage>
</organism>
<dbReference type="Proteomes" id="UP000590225">
    <property type="component" value="Unassembled WGS sequence"/>
</dbReference>
<protein>
    <submittedName>
        <fullName evidence="1">Uncharacterized protein</fullName>
    </submittedName>
</protein>
<dbReference type="RefSeq" id="WP_182515505.1">
    <property type="nucleotide sequence ID" value="NZ_JACGXP010000002.1"/>
</dbReference>